<dbReference type="Proteomes" id="UP000499080">
    <property type="component" value="Unassembled WGS sequence"/>
</dbReference>
<evidence type="ECO:0000313" key="1">
    <source>
        <dbReference type="EMBL" id="GBN20482.1"/>
    </source>
</evidence>
<organism evidence="1 2">
    <name type="scientific">Araneus ventricosus</name>
    <name type="common">Orbweaver spider</name>
    <name type="synonym">Epeira ventricosa</name>
    <dbReference type="NCBI Taxonomy" id="182803"/>
    <lineage>
        <taxon>Eukaryota</taxon>
        <taxon>Metazoa</taxon>
        <taxon>Ecdysozoa</taxon>
        <taxon>Arthropoda</taxon>
        <taxon>Chelicerata</taxon>
        <taxon>Arachnida</taxon>
        <taxon>Araneae</taxon>
        <taxon>Araneomorphae</taxon>
        <taxon>Entelegynae</taxon>
        <taxon>Araneoidea</taxon>
        <taxon>Araneidae</taxon>
        <taxon>Araneus</taxon>
    </lineage>
</organism>
<keyword evidence="2" id="KW-1185">Reference proteome</keyword>
<reference evidence="1 2" key="1">
    <citation type="journal article" date="2019" name="Sci. Rep.">
        <title>Orb-weaving spider Araneus ventricosus genome elucidates the spidroin gene catalogue.</title>
        <authorList>
            <person name="Kono N."/>
            <person name="Nakamura H."/>
            <person name="Ohtoshi R."/>
            <person name="Moran D.A.P."/>
            <person name="Shinohara A."/>
            <person name="Yoshida Y."/>
            <person name="Fujiwara M."/>
            <person name="Mori M."/>
            <person name="Tomita M."/>
            <person name="Arakawa K."/>
        </authorList>
    </citation>
    <scope>NUCLEOTIDE SEQUENCE [LARGE SCALE GENOMIC DNA]</scope>
</reference>
<protein>
    <submittedName>
        <fullName evidence="1">Uncharacterized protein</fullName>
    </submittedName>
</protein>
<dbReference type="EMBL" id="BGPR01006624">
    <property type="protein sequence ID" value="GBN20482.1"/>
    <property type="molecule type" value="Genomic_DNA"/>
</dbReference>
<comment type="caution">
    <text evidence="1">The sequence shown here is derived from an EMBL/GenBank/DDBJ whole genome shotgun (WGS) entry which is preliminary data.</text>
</comment>
<name>A0A4Y2M164_ARAVE</name>
<gene>
    <name evidence="1" type="ORF">AVEN_242555_1</name>
</gene>
<dbReference type="AlphaFoldDB" id="A0A4Y2M164"/>
<accession>A0A4Y2M164</accession>
<sequence length="101" mass="11540">MLSHNIIIQKLELTQLNSYLSQARRREMTGRKPTKRFTCMGEELKLPSYVSMGIGIWSNSGRTTNLYIENSGLPYGGPTFKDPCHYWSLLEIISGKVLFLL</sequence>
<evidence type="ECO:0000313" key="2">
    <source>
        <dbReference type="Proteomes" id="UP000499080"/>
    </source>
</evidence>
<proteinExistence type="predicted"/>